<evidence type="ECO:0000256" key="10">
    <source>
        <dbReference type="ARBA" id="ARBA00023134"/>
    </source>
</evidence>
<sequence length="710" mass="79569">MTLANVTRIALIGNPNAGKSSLFNTLTGLNQKTGNFPGVTMDKLTGVWELEPGRNVEVLDLPGIYSIYPKSIDEELVINILANPKHPDYPDMAIVVADASNLKRNLLLFSQVRDLGIPTVLALNMIDVAENQGYVINSLKLARELNVEVAEINAKKGIGVGGLKLAAIKTLKHRYASNDALPLPVSEQLIEDVQKQFGEADPYRSLLWLMEHDRMKMFSEEQRESFDHLMEKHHFESKKYKSAETVRRYEQISEVVERCVINLNRQWDAEPVKTWTDRLDKVFIHSFWGYLIFLSILFVMFQAVFTWATYPMDLIDGGVAQLNDWLKEILPESALTGLLTDGLIAGVGGVLIFVPQIAFLFLFISLLEETGYMSRVMFIMDKMMRRFGLNGKSVVPLISGIACAVPAIMSTRSIGSWKDRLITILVTPLMSCSARLPIYTVLIALVVPEKNTLFGVFNLQGVALFGLYLLGFFMALFSAWVLKKILRAKERSYFIMELPTYKGPRFKHVAISIYNSVRAFVFEAGKIIVAISIVLWVFASYGPGDSMAKIEEQVRVNNPSLTGVDLTNKIASEKLENSYAGHFGKLIEPAIKPLGYDWKIGIALITSFAAREVFVGTMSTIYSLGGEVDDENATIKNRMRAEINPDTGKPMYDAALGFSLLIFYAFAMQCMSTLATTYRETKSWKYPLIQFGYMTTLAYVAAFLVYQILS</sequence>
<dbReference type="SUPFAM" id="SSF52540">
    <property type="entry name" value="P-loop containing nucleoside triphosphate hydrolases"/>
    <property type="match status" value="1"/>
</dbReference>
<keyword evidence="7 15" id="KW-1133">Transmembrane helix</keyword>
<dbReference type="OrthoDB" id="9809127at2"/>
<feature type="binding site" evidence="13">
    <location>
        <begin position="124"/>
        <end position="127"/>
    </location>
    <ligand>
        <name>GTP</name>
        <dbReference type="ChEBI" id="CHEBI:37565"/>
        <label>1</label>
    </ligand>
</feature>
<reference evidence="17 18" key="1">
    <citation type="submission" date="2019-01" db="EMBL/GenBank/DDBJ databases">
        <title>Cytophagaceae bacterium strain CAR-16.</title>
        <authorList>
            <person name="Chen W.-M."/>
        </authorList>
    </citation>
    <scope>NUCLEOTIDE SEQUENCE [LARGE SCALE GENOMIC DNA]</scope>
    <source>
        <strain evidence="17 18">CAR-16</strain>
    </source>
</reference>
<name>A0A4Q1C1B5_9BACT</name>
<feature type="binding site" evidence="13">
    <location>
        <begin position="60"/>
        <end position="63"/>
    </location>
    <ligand>
        <name>GTP</name>
        <dbReference type="ChEBI" id="CHEBI:37565"/>
        <label>1</label>
    </ligand>
</feature>
<comment type="caution">
    <text evidence="17">The sequence shown here is derived from an EMBL/GenBank/DDBJ whole genome shotgun (WGS) entry which is preliminary data.</text>
</comment>
<dbReference type="InterPro" id="IPR027417">
    <property type="entry name" value="P-loop_NTPase"/>
</dbReference>
<feature type="binding site" evidence="14">
    <location>
        <position position="28"/>
    </location>
    <ligand>
        <name>Mg(2+)</name>
        <dbReference type="ChEBI" id="CHEBI:18420"/>
        <label>2</label>
    </ligand>
</feature>
<feature type="transmembrane region" description="Helical" evidence="15">
    <location>
        <begin position="387"/>
        <end position="409"/>
    </location>
</feature>
<feature type="transmembrane region" description="Helical" evidence="15">
    <location>
        <begin position="520"/>
        <end position="539"/>
    </location>
</feature>
<dbReference type="Proteomes" id="UP000289455">
    <property type="component" value="Unassembled WGS sequence"/>
</dbReference>
<evidence type="ECO:0000313" key="18">
    <source>
        <dbReference type="Proteomes" id="UP000289455"/>
    </source>
</evidence>
<dbReference type="PROSITE" id="PS51711">
    <property type="entry name" value="G_FEOB"/>
    <property type="match status" value="1"/>
</dbReference>
<feature type="binding site" evidence="14">
    <location>
        <position position="27"/>
    </location>
    <ligand>
        <name>Mg(2+)</name>
        <dbReference type="ChEBI" id="CHEBI:18420"/>
        <label>2</label>
    </ligand>
</feature>
<evidence type="ECO:0000256" key="4">
    <source>
        <dbReference type="ARBA" id="ARBA00022496"/>
    </source>
</evidence>
<feature type="binding site" evidence="14">
    <location>
        <position position="24"/>
    </location>
    <ligand>
        <name>Mg(2+)</name>
        <dbReference type="ChEBI" id="CHEBI:18420"/>
        <label>2</label>
    </ligand>
</feature>
<evidence type="ECO:0000256" key="13">
    <source>
        <dbReference type="PIRSR" id="PIRSR603373-1"/>
    </source>
</evidence>
<keyword evidence="14" id="KW-0479">Metal-binding</keyword>
<evidence type="ECO:0000256" key="14">
    <source>
        <dbReference type="PIRSR" id="PIRSR603373-2"/>
    </source>
</evidence>
<evidence type="ECO:0000259" key="16">
    <source>
        <dbReference type="PROSITE" id="PS51711"/>
    </source>
</evidence>
<proteinExistence type="inferred from homology"/>
<keyword evidence="8 15" id="KW-0408">Iron</keyword>
<evidence type="ECO:0000256" key="12">
    <source>
        <dbReference type="NCBIfam" id="TIGR00437"/>
    </source>
</evidence>
<dbReference type="Gene3D" id="3.40.50.300">
    <property type="entry name" value="P-loop containing nucleotide triphosphate hydrolases"/>
    <property type="match status" value="1"/>
</dbReference>
<dbReference type="GO" id="GO:0005886">
    <property type="term" value="C:plasma membrane"/>
    <property type="evidence" value="ECO:0007669"/>
    <property type="project" value="UniProtKB-SubCell"/>
</dbReference>
<comment type="function">
    <text evidence="15">Probable transporter of a GTP-driven Fe(2+) uptake system.</text>
</comment>
<comment type="subcellular location">
    <subcellularLocation>
        <location evidence="15">Cell inner membrane</location>
        <topology evidence="15">Multi-pass membrane protein</topology>
    </subcellularLocation>
    <subcellularLocation>
        <location evidence="1">Cell membrane</location>
        <topology evidence="1">Multi-pass membrane protein</topology>
    </subcellularLocation>
</comment>
<dbReference type="Pfam" id="PF07670">
    <property type="entry name" value="Gate"/>
    <property type="match status" value="2"/>
</dbReference>
<gene>
    <name evidence="17" type="primary">feoB</name>
    <name evidence="17" type="ORF">ESB04_04680</name>
</gene>
<evidence type="ECO:0000256" key="5">
    <source>
        <dbReference type="ARBA" id="ARBA00022692"/>
    </source>
</evidence>
<evidence type="ECO:0000256" key="6">
    <source>
        <dbReference type="ARBA" id="ARBA00022741"/>
    </source>
</evidence>
<dbReference type="InterPro" id="IPR011640">
    <property type="entry name" value="Fe2_transport_prot_B_C"/>
</dbReference>
<evidence type="ECO:0000256" key="11">
    <source>
        <dbReference type="ARBA" id="ARBA00023136"/>
    </source>
</evidence>
<keyword evidence="3" id="KW-1003">Cell membrane</keyword>
<feature type="domain" description="FeoB-type G" evidence="16">
    <location>
        <begin position="6"/>
        <end position="173"/>
    </location>
</feature>
<evidence type="ECO:0000256" key="15">
    <source>
        <dbReference type="RuleBase" id="RU362098"/>
    </source>
</evidence>
<keyword evidence="9" id="KW-0406">Ion transport</keyword>
<dbReference type="GO" id="GO:0015093">
    <property type="term" value="F:ferrous iron transmembrane transporter activity"/>
    <property type="evidence" value="ECO:0007669"/>
    <property type="project" value="UniProtKB-UniRule"/>
</dbReference>
<dbReference type="GO" id="GO:0046872">
    <property type="term" value="F:metal ion binding"/>
    <property type="evidence" value="ECO:0007669"/>
    <property type="project" value="UniProtKB-KW"/>
</dbReference>
<dbReference type="InterPro" id="IPR050860">
    <property type="entry name" value="FeoB_GTPase"/>
</dbReference>
<feature type="transmembrane region" description="Helical" evidence="15">
    <location>
        <begin position="287"/>
        <end position="308"/>
    </location>
</feature>
<evidence type="ECO:0000256" key="2">
    <source>
        <dbReference type="ARBA" id="ARBA00022448"/>
    </source>
</evidence>
<feature type="transmembrane region" description="Helical" evidence="15">
    <location>
        <begin position="421"/>
        <end position="447"/>
    </location>
</feature>
<dbReference type="PANTHER" id="PTHR43185:SF1">
    <property type="entry name" value="FE(2+) TRANSPORTER FEOB"/>
    <property type="match status" value="1"/>
</dbReference>
<feature type="transmembrane region" description="Helical" evidence="15">
    <location>
        <begin position="459"/>
        <end position="482"/>
    </location>
</feature>
<keyword evidence="4 15" id="KW-0410">Iron transport</keyword>
<dbReference type="GO" id="GO:0005525">
    <property type="term" value="F:GTP binding"/>
    <property type="evidence" value="ECO:0007669"/>
    <property type="project" value="UniProtKB-KW"/>
</dbReference>
<keyword evidence="11 15" id="KW-0472">Membrane</keyword>
<keyword evidence="5 15" id="KW-0812">Transmembrane</keyword>
<dbReference type="InterPro" id="IPR006073">
    <property type="entry name" value="GTP-bd"/>
</dbReference>
<dbReference type="PANTHER" id="PTHR43185">
    <property type="entry name" value="FERROUS IRON TRANSPORT PROTEIN B"/>
    <property type="match status" value="1"/>
</dbReference>
<evidence type="ECO:0000256" key="8">
    <source>
        <dbReference type="ARBA" id="ARBA00023004"/>
    </source>
</evidence>
<dbReference type="PRINTS" id="PR00326">
    <property type="entry name" value="GTP1OBG"/>
</dbReference>
<dbReference type="NCBIfam" id="TIGR00437">
    <property type="entry name" value="feoB"/>
    <property type="match status" value="1"/>
</dbReference>
<keyword evidence="18" id="KW-1185">Reference proteome</keyword>
<dbReference type="EMBL" id="SDHY01000002">
    <property type="protein sequence ID" value="RXK50953.1"/>
    <property type="molecule type" value="Genomic_DNA"/>
</dbReference>
<keyword evidence="10 13" id="KW-0342">GTP-binding</keyword>
<protein>
    <recommendedName>
        <fullName evidence="12 15">Ferrous iron transport protein B</fullName>
    </recommendedName>
</protein>
<evidence type="ECO:0000256" key="3">
    <source>
        <dbReference type="ARBA" id="ARBA00022475"/>
    </source>
</evidence>
<feature type="binding site" evidence="13">
    <location>
        <begin position="13"/>
        <end position="20"/>
    </location>
    <ligand>
        <name>GTP</name>
        <dbReference type="ChEBI" id="CHEBI:37565"/>
        <label>1</label>
    </ligand>
</feature>
<feature type="binding site" evidence="14">
    <location>
        <position position="25"/>
    </location>
    <ligand>
        <name>Mg(2+)</name>
        <dbReference type="ChEBI" id="CHEBI:18420"/>
        <label>2</label>
    </ligand>
</feature>
<evidence type="ECO:0000256" key="7">
    <source>
        <dbReference type="ARBA" id="ARBA00022989"/>
    </source>
</evidence>
<keyword evidence="6 13" id="KW-0547">Nucleotide-binding</keyword>
<comment type="similarity">
    <text evidence="15">Belongs to the TRAFAC class TrmE-Era-EngA-EngB-Septin-like GTPase superfamily. FeoB GTPase (TC 9.A.8) family.</text>
</comment>
<feature type="transmembrane region" description="Helical" evidence="15">
    <location>
        <begin position="343"/>
        <end position="367"/>
    </location>
</feature>
<feature type="transmembrane region" description="Helical" evidence="15">
    <location>
        <begin position="654"/>
        <end position="676"/>
    </location>
</feature>
<dbReference type="InterPro" id="IPR030389">
    <property type="entry name" value="G_FEOB_dom"/>
</dbReference>
<evidence type="ECO:0000256" key="1">
    <source>
        <dbReference type="ARBA" id="ARBA00004651"/>
    </source>
</evidence>
<keyword evidence="2 15" id="KW-0813">Transport</keyword>
<organism evidence="17 18">
    <name type="scientific">Aquirufa rosea</name>
    <dbReference type="NCBI Taxonomy" id="2509241"/>
    <lineage>
        <taxon>Bacteria</taxon>
        <taxon>Pseudomonadati</taxon>
        <taxon>Bacteroidota</taxon>
        <taxon>Cytophagia</taxon>
        <taxon>Cytophagales</taxon>
        <taxon>Flectobacillaceae</taxon>
        <taxon>Aquirufa</taxon>
    </lineage>
</organism>
<dbReference type="CDD" id="cd01879">
    <property type="entry name" value="FeoB"/>
    <property type="match status" value="1"/>
</dbReference>
<accession>A0A4Q1C1B5</accession>
<dbReference type="Pfam" id="PF02421">
    <property type="entry name" value="FeoB_N"/>
    <property type="match status" value="1"/>
</dbReference>
<feature type="transmembrane region" description="Helical" evidence="15">
    <location>
        <begin position="688"/>
        <end position="709"/>
    </location>
</feature>
<dbReference type="Pfam" id="PF07664">
    <property type="entry name" value="FeoB_C"/>
    <property type="match status" value="1"/>
</dbReference>
<feature type="binding site" evidence="13">
    <location>
        <begin position="38"/>
        <end position="42"/>
    </location>
    <ligand>
        <name>GTP</name>
        <dbReference type="ChEBI" id="CHEBI:37565"/>
        <label>1</label>
    </ligand>
</feature>
<keyword evidence="14" id="KW-0460">Magnesium</keyword>
<dbReference type="AlphaFoldDB" id="A0A4Q1C1B5"/>
<evidence type="ECO:0000256" key="9">
    <source>
        <dbReference type="ARBA" id="ARBA00023065"/>
    </source>
</evidence>
<evidence type="ECO:0000313" key="17">
    <source>
        <dbReference type="EMBL" id="RXK50953.1"/>
    </source>
</evidence>
<dbReference type="InterPro" id="IPR003373">
    <property type="entry name" value="Fe2_transport_prot-B"/>
</dbReference>
<dbReference type="InterPro" id="IPR011642">
    <property type="entry name" value="Gate_dom"/>
</dbReference>